<keyword evidence="2" id="KW-1185">Reference proteome</keyword>
<comment type="caution">
    <text evidence="1">The sequence shown here is derived from an EMBL/GenBank/DDBJ whole genome shotgun (WGS) entry which is preliminary data.</text>
</comment>
<dbReference type="EMBL" id="BMAT01012972">
    <property type="protein sequence ID" value="GFS02977.1"/>
    <property type="molecule type" value="Genomic_DNA"/>
</dbReference>
<gene>
    <name evidence="1" type="ORF">ElyMa_006458200</name>
</gene>
<dbReference type="AlphaFoldDB" id="A0AAV4I0G9"/>
<organism evidence="1 2">
    <name type="scientific">Elysia marginata</name>
    <dbReference type="NCBI Taxonomy" id="1093978"/>
    <lineage>
        <taxon>Eukaryota</taxon>
        <taxon>Metazoa</taxon>
        <taxon>Spiralia</taxon>
        <taxon>Lophotrochozoa</taxon>
        <taxon>Mollusca</taxon>
        <taxon>Gastropoda</taxon>
        <taxon>Heterobranchia</taxon>
        <taxon>Euthyneura</taxon>
        <taxon>Panpulmonata</taxon>
        <taxon>Sacoglossa</taxon>
        <taxon>Placobranchoidea</taxon>
        <taxon>Plakobranchidae</taxon>
        <taxon>Elysia</taxon>
    </lineage>
</organism>
<evidence type="ECO:0000313" key="2">
    <source>
        <dbReference type="Proteomes" id="UP000762676"/>
    </source>
</evidence>
<accession>A0AAV4I0G9</accession>
<proteinExistence type="predicted"/>
<protein>
    <submittedName>
        <fullName evidence="1">Uncharacterized protein</fullName>
    </submittedName>
</protein>
<evidence type="ECO:0000313" key="1">
    <source>
        <dbReference type="EMBL" id="GFS02977.1"/>
    </source>
</evidence>
<name>A0AAV4I0G9_9GAST</name>
<sequence length="101" mass="11740">MTTKWWHKMFLNGRILWTIPLCPNEHASSWISVCMTTDWWHKMLLMGGYQVSGVDQRSRCEHTPCHEDQTVGREYQCQTSPSNQNHSRLILPSSEVVLLPA</sequence>
<dbReference type="Proteomes" id="UP000762676">
    <property type="component" value="Unassembled WGS sequence"/>
</dbReference>
<reference evidence="1 2" key="1">
    <citation type="journal article" date="2021" name="Elife">
        <title>Chloroplast acquisition without the gene transfer in kleptoplastic sea slugs, Plakobranchus ocellatus.</title>
        <authorList>
            <person name="Maeda T."/>
            <person name="Takahashi S."/>
            <person name="Yoshida T."/>
            <person name="Shimamura S."/>
            <person name="Takaki Y."/>
            <person name="Nagai Y."/>
            <person name="Toyoda A."/>
            <person name="Suzuki Y."/>
            <person name="Arimoto A."/>
            <person name="Ishii H."/>
            <person name="Satoh N."/>
            <person name="Nishiyama T."/>
            <person name="Hasebe M."/>
            <person name="Maruyama T."/>
            <person name="Minagawa J."/>
            <person name="Obokata J."/>
            <person name="Shigenobu S."/>
        </authorList>
    </citation>
    <scope>NUCLEOTIDE SEQUENCE [LARGE SCALE GENOMIC DNA]</scope>
</reference>